<gene>
    <name evidence="17" type="ORF">BED47_16340</name>
</gene>
<evidence type="ECO:0000256" key="11">
    <source>
        <dbReference type="ARBA" id="ARBA00030204"/>
    </source>
</evidence>
<dbReference type="EC" id="2.6.1.19" evidence="6"/>
<dbReference type="InterPro" id="IPR015421">
    <property type="entry name" value="PyrdxlP-dep_Trfase_major"/>
</dbReference>
<dbReference type="InterPro" id="IPR015422">
    <property type="entry name" value="PyrdxlP-dep_Trfase_small"/>
</dbReference>
<evidence type="ECO:0000256" key="10">
    <source>
        <dbReference type="ARBA" id="ARBA00029760"/>
    </source>
</evidence>
<evidence type="ECO:0000256" key="7">
    <source>
        <dbReference type="ARBA" id="ARBA00022576"/>
    </source>
</evidence>
<dbReference type="EMBL" id="MDKC01000003">
    <property type="protein sequence ID" value="ODG93081.1"/>
    <property type="molecule type" value="Genomic_DNA"/>
</dbReference>
<dbReference type="RefSeq" id="WP_069032717.1">
    <property type="nucleotide sequence ID" value="NZ_MDKC01000003.1"/>
</dbReference>
<evidence type="ECO:0000256" key="16">
    <source>
        <dbReference type="RuleBase" id="RU003560"/>
    </source>
</evidence>
<evidence type="ECO:0000256" key="2">
    <source>
        <dbReference type="ARBA" id="ARBA00001933"/>
    </source>
</evidence>
<dbReference type="PANTHER" id="PTHR11986:SF79">
    <property type="entry name" value="ACETYLORNITHINE AMINOTRANSFERASE, MITOCHONDRIAL"/>
    <property type="match status" value="1"/>
</dbReference>
<name>A0ABX2ZTJ9_9BACI</name>
<keyword evidence="7" id="KW-0032">Aminotransferase</keyword>
<dbReference type="CDD" id="cd00610">
    <property type="entry name" value="OAT_like"/>
    <property type="match status" value="1"/>
</dbReference>
<dbReference type="SUPFAM" id="SSF53383">
    <property type="entry name" value="PLP-dependent transferases"/>
    <property type="match status" value="1"/>
</dbReference>
<dbReference type="NCBIfam" id="TIGR00700">
    <property type="entry name" value="GABAtrnsam"/>
    <property type="match status" value="1"/>
</dbReference>
<dbReference type="InterPro" id="IPR004632">
    <property type="entry name" value="4NH2But_aminotransferase_bac"/>
</dbReference>
<dbReference type="InterPro" id="IPR049704">
    <property type="entry name" value="Aminotrans_3_PPA_site"/>
</dbReference>
<dbReference type="InterPro" id="IPR015424">
    <property type="entry name" value="PyrdxlP-dep_Trfase"/>
</dbReference>
<dbReference type="PIRSF" id="PIRSF000521">
    <property type="entry name" value="Transaminase_4ab_Lys_Orn"/>
    <property type="match status" value="1"/>
</dbReference>
<comment type="catalytic activity">
    <reaction evidence="14">
        <text>4-aminobutanoate + 2-oxoglutarate = succinate semialdehyde + L-glutamate</text>
        <dbReference type="Rhea" id="RHEA:23352"/>
        <dbReference type="ChEBI" id="CHEBI:16810"/>
        <dbReference type="ChEBI" id="CHEBI:29985"/>
        <dbReference type="ChEBI" id="CHEBI:57706"/>
        <dbReference type="ChEBI" id="CHEBI:59888"/>
        <dbReference type="EC" id="2.6.1.19"/>
    </reaction>
</comment>
<keyword evidence="8" id="KW-0808">Transferase</keyword>
<comment type="similarity">
    <text evidence="4 16">Belongs to the class-III pyridoxal-phosphate-dependent aminotransferase family.</text>
</comment>
<organism evidence="17 18">
    <name type="scientific">Gottfriedia luciferensis</name>
    <dbReference type="NCBI Taxonomy" id="178774"/>
    <lineage>
        <taxon>Bacteria</taxon>
        <taxon>Bacillati</taxon>
        <taxon>Bacillota</taxon>
        <taxon>Bacilli</taxon>
        <taxon>Bacillales</taxon>
        <taxon>Bacillaceae</taxon>
        <taxon>Gottfriedia</taxon>
    </lineage>
</organism>
<evidence type="ECO:0000313" key="17">
    <source>
        <dbReference type="EMBL" id="ODG93081.1"/>
    </source>
</evidence>
<evidence type="ECO:0000256" key="3">
    <source>
        <dbReference type="ARBA" id="ARBA00005176"/>
    </source>
</evidence>
<evidence type="ECO:0000256" key="5">
    <source>
        <dbReference type="ARBA" id="ARBA00012876"/>
    </source>
</evidence>
<dbReference type="Gene3D" id="3.90.1150.10">
    <property type="entry name" value="Aspartate Aminotransferase, domain 1"/>
    <property type="match status" value="1"/>
</dbReference>
<evidence type="ECO:0000256" key="1">
    <source>
        <dbReference type="ARBA" id="ARBA00001750"/>
    </source>
</evidence>
<dbReference type="PROSITE" id="PS00600">
    <property type="entry name" value="AA_TRANSFER_CLASS_3"/>
    <property type="match status" value="1"/>
</dbReference>
<dbReference type="PANTHER" id="PTHR11986">
    <property type="entry name" value="AMINOTRANSFERASE CLASS III"/>
    <property type="match status" value="1"/>
</dbReference>
<comment type="pathway">
    <text evidence="3">Amino-acid degradation; 4-aminobutanoate degradation.</text>
</comment>
<comment type="catalytic activity">
    <reaction evidence="1">
        <text>(S)-3-amino-2-methylpropanoate + 2-oxoglutarate = 2-methyl-3-oxopropanoate + L-glutamate</text>
        <dbReference type="Rhea" id="RHEA:13993"/>
        <dbReference type="ChEBI" id="CHEBI:16810"/>
        <dbReference type="ChEBI" id="CHEBI:29985"/>
        <dbReference type="ChEBI" id="CHEBI:57700"/>
        <dbReference type="ChEBI" id="CHEBI:58655"/>
        <dbReference type="EC" id="2.6.1.22"/>
    </reaction>
</comment>
<evidence type="ECO:0000256" key="6">
    <source>
        <dbReference type="ARBA" id="ARBA00012912"/>
    </source>
</evidence>
<sequence length="434" mass="47604">MIKQLSTKEWQEKRDKYVVKGVSNGNRAVAVKGKGATLYDLEGNKFIDFGAAIGTINVGHSHPKVVAAIQEQAEKIIHPGFNVVMYPSYIEICERLCEATPGDFAKKAILLNSGAEAVENAVKIARKYTKRQAVVTFTRGFHGRTLMTMTMTSKVKPYKLGFGPFAPEVYQAPYPYMYRKPDGMTDEQYEADVIAQFNQFFIATVAPETVACIVMEPIQGEGGFVIPPKSFVKHVREFCSKHGIVMVADEIQTGFARTGKLFAMEHFEVAADLMTASKSIAGGMPLSAVIGKAEIMDIADPGELGGTYCGNPLACEAALAVLEVIEEEKLCEKAEWIGEVLESRVRKWQLEYNFIGEFRRLGAMCAVEIVTDQKLKTPNKDLTTKIAKAANEAGLLLLTAGLDGNIIRFLSPLVITENELNEGLAILENVLSNC</sequence>
<evidence type="ECO:0000256" key="15">
    <source>
        <dbReference type="ARBA" id="ARBA00050054"/>
    </source>
</evidence>
<comment type="caution">
    <text evidence="17">The sequence shown here is derived from an EMBL/GenBank/DDBJ whole genome shotgun (WGS) entry which is preliminary data.</text>
</comment>
<protein>
    <recommendedName>
        <fullName evidence="12">(S)-3-amino-2-methylpropionate transaminase</fullName>
        <ecNumber evidence="6">2.6.1.19</ecNumber>
        <ecNumber evidence="5">2.6.1.22</ecNumber>
    </recommendedName>
    <alternativeName>
        <fullName evidence="13">GABA aminotransferase</fullName>
    </alternativeName>
    <alternativeName>
        <fullName evidence="11">Gamma-amino-N-butyrate transaminase</fullName>
    </alternativeName>
    <alternativeName>
        <fullName evidence="15">Glutamate:succinic semialdehyde transaminase</fullName>
    </alternativeName>
    <alternativeName>
        <fullName evidence="10">L-AIBAT</fullName>
    </alternativeName>
</protein>
<dbReference type="Pfam" id="PF00202">
    <property type="entry name" value="Aminotran_3"/>
    <property type="match status" value="1"/>
</dbReference>
<evidence type="ECO:0000313" key="18">
    <source>
        <dbReference type="Proteomes" id="UP000094580"/>
    </source>
</evidence>
<reference evidence="17 18" key="1">
    <citation type="submission" date="2016-07" db="EMBL/GenBank/DDBJ databases">
        <authorList>
            <person name="Townsley L."/>
            <person name="Shank E.A."/>
        </authorList>
    </citation>
    <scope>NUCLEOTIDE SEQUENCE [LARGE SCALE GENOMIC DNA]</scope>
    <source>
        <strain evidence="17 18">CH01</strain>
    </source>
</reference>
<keyword evidence="9 16" id="KW-0663">Pyridoxal phosphate</keyword>
<dbReference type="EC" id="2.6.1.22" evidence="5"/>
<evidence type="ECO:0000256" key="14">
    <source>
        <dbReference type="ARBA" id="ARBA00048021"/>
    </source>
</evidence>
<dbReference type="Gene3D" id="3.40.640.10">
    <property type="entry name" value="Type I PLP-dependent aspartate aminotransferase-like (Major domain)"/>
    <property type="match status" value="1"/>
</dbReference>
<evidence type="ECO:0000256" key="13">
    <source>
        <dbReference type="ARBA" id="ARBA00031787"/>
    </source>
</evidence>
<dbReference type="NCBIfam" id="NF005376">
    <property type="entry name" value="PRK06918.1"/>
    <property type="match status" value="1"/>
</dbReference>
<comment type="cofactor">
    <cofactor evidence="2">
        <name>pyridoxal 5'-phosphate</name>
        <dbReference type="ChEBI" id="CHEBI:597326"/>
    </cofactor>
</comment>
<dbReference type="InterPro" id="IPR050103">
    <property type="entry name" value="Class-III_PLP-dep_AT"/>
</dbReference>
<keyword evidence="18" id="KW-1185">Reference proteome</keyword>
<dbReference type="Proteomes" id="UP000094580">
    <property type="component" value="Unassembled WGS sequence"/>
</dbReference>
<proteinExistence type="inferred from homology"/>
<dbReference type="InterPro" id="IPR005814">
    <property type="entry name" value="Aminotrans_3"/>
</dbReference>
<evidence type="ECO:0000256" key="8">
    <source>
        <dbReference type="ARBA" id="ARBA00022679"/>
    </source>
</evidence>
<accession>A0ABX2ZTJ9</accession>
<evidence type="ECO:0000256" key="9">
    <source>
        <dbReference type="ARBA" id="ARBA00022898"/>
    </source>
</evidence>
<evidence type="ECO:0000256" key="4">
    <source>
        <dbReference type="ARBA" id="ARBA00008954"/>
    </source>
</evidence>
<evidence type="ECO:0000256" key="12">
    <source>
        <dbReference type="ARBA" id="ARBA00030857"/>
    </source>
</evidence>